<gene>
    <name evidence="2" type="ORF">MTR67_013978</name>
</gene>
<dbReference type="Proteomes" id="UP001234989">
    <property type="component" value="Chromosome 3"/>
</dbReference>
<protein>
    <submittedName>
        <fullName evidence="2">Uncharacterized protein</fullName>
    </submittedName>
</protein>
<dbReference type="AlphaFoldDB" id="A0AAF0QCG9"/>
<keyword evidence="1" id="KW-0732">Signal</keyword>
<feature type="chain" id="PRO_5042247311" evidence="1">
    <location>
        <begin position="18"/>
        <end position="116"/>
    </location>
</feature>
<reference evidence="2" key="1">
    <citation type="submission" date="2023-08" db="EMBL/GenBank/DDBJ databases">
        <title>A de novo genome assembly of Solanum verrucosum Schlechtendal, a Mexican diploid species geographically isolated from the other diploid A-genome species in potato relatives.</title>
        <authorList>
            <person name="Hosaka K."/>
        </authorList>
    </citation>
    <scope>NUCLEOTIDE SEQUENCE</scope>
    <source>
        <tissue evidence="2">Young leaves</tissue>
    </source>
</reference>
<feature type="signal peptide" evidence="1">
    <location>
        <begin position="1"/>
        <end position="17"/>
    </location>
</feature>
<proteinExistence type="predicted"/>
<dbReference type="EMBL" id="CP133614">
    <property type="protein sequence ID" value="WMV20593.1"/>
    <property type="molecule type" value="Genomic_DNA"/>
</dbReference>
<evidence type="ECO:0000256" key="1">
    <source>
        <dbReference type="SAM" id="SignalP"/>
    </source>
</evidence>
<keyword evidence="3" id="KW-1185">Reference proteome</keyword>
<organism evidence="2 3">
    <name type="scientific">Solanum verrucosum</name>
    <dbReference type="NCBI Taxonomy" id="315347"/>
    <lineage>
        <taxon>Eukaryota</taxon>
        <taxon>Viridiplantae</taxon>
        <taxon>Streptophyta</taxon>
        <taxon>Embryophyta</taxon>
        <taxon>Tracheophyta</taxon>
        <taxon>Spermatophyta</taxon>
        <taxon>Magnoliopsida</taxon>
        <taxon>eudicotyledons</taxon>
        <taxon>Gunneridae</taxon>
        <taxon>Pentapetalae</taxon>
        <taxon>asterids</taxon>
        <taxon>lamiids</taxon>
        <taxon>Solanales</taxon>
        <taxon>Solanaceae</taxon>
        <taxon>Solanoideae</taxon>
        <taxon>Solaneae</taxon>
        <taxon>Solanum</taxon>
    </lineage>
</organism>
<name>A0AAF0QCG9_SOLVR</name>
<accession>A0AAF0QCG9</accession>
<evidence type="ECO:0000313" key="2">
    <source>
        <dbReference type="EMBL" id="WMV20593.1"/>
    </source>
</evidence>
<sequence>MSLSLTGLLLDMLKASCCKVFSILKIVTVFKCRTYALQFQEFWEVNLYLALSCGQVKPNSMKEAYESWCSWEIEKSIRKVWEMVPAAIFWGIWNERNCRCFDEILTPTHQAKCFSD</sequence>
<evidence type="ECO:0000313" key="3">
    <source>
        <dbReference type="Proteomes" id="UP001234989"/>
    </source>
</evidence>